<evidence type="ECO:0000313" key="8">
    <source>
        <dbReference type="EMBL" id="XAT62757.1"/>
    </source>
</evidence>
<proteinExistence type="predicted"/>
<feature type="transmembrane region" description="Helical" evidence="6">
    <location>
        <begin position="7"/>
        <end position="28"/>
    </location>
</feature>
<keyword evidence="2" id="KW-0645">Protease</keyword>
<dbReference type="Proteomes" id="UP001492541">
    <property type="component" value="Chromosome"/>
</dbReference>
<accession>A0ABZ3H2Q0</accession>
<protein>
    <submittedName>
        <fullName evidence="8">Signal peptidase I</fullName>
        <ecNumber evidence="8">3.4.21.89</ecNumber>
    </submittedName>
</protein>
<evidence type="ECO:0000256" key="5">
    <source>
        <dbReference type="ARBA" id="ARBA00023136"/>
    </source>
</evidence>
<sequence>MRIFQVLSNVFIVISFIFLISSVLGLVLNQPVLFSYAISESMEPTIGVGDLFLINPLSKGDTGSIIVFQMGDMYVVHRVYATEGDAYITKGDNNIATDQQNGKNPPISTDKVVGEVVSFAGKPILVPGAGKLVEVLHSNSLFLAALLISLGFLSLGKNKKTKKDRKRIKISAGLFYGIASSALILSLIASTMLSWGTLSFSYASTSAGGQNEGWYLPGSEFEKTLNFENRAYYPMIFFFEKDGKLIGSSPAYLNPRDSRDITLTVSVPEDTRIYSEGVEVYAYLPLLPVSVTEGLYRTSPLLPLIVQVSALSAILIAVYRLTGFGEDFIVLKKRRLRI</sequence>
<organism evidence="8 9">
    <name type="scientific">Geoglobus acetivorans</name>
    <dbReference type="NCBI Taxonomy" id="565033"/>
    <lineage>
        <taxon>Archaea</taxon>
        <taxon>Methanobacteriati</taxon>
        <taxon>Methanobacteriota</taxon>
        <taxon>Archaeoglobi</taxon>
        <taxon>Archaeoglobales</taxon>
        <taxon>Archaeoglobaceae</taxon>
        <taxon>Geoglobus</taxon>
    </lineage>
</organism>
<dbReference type="InterPro" id="IPR019533">
    <property type="entry name" value="Peptidase_S26"/>
</dbReference>
<reference evidence="8 9" key="1">
    <citation type="submission" date="2021-11" db="EMBL/GenBank/DDBJ databases">
        <title>Whole genome of Geoglobus acetivorans.</title>
        <authorList>
            <person name="Liu D."/>
        </authorList>
    </citation>
    <scope>NUCLEOTIDE SEQUENCE [LARGE SCALE GENOMIC DNA]</scope>
    <source>
        <strain evidence="8 9">SBH6</strain>
    </source>
</reference>
<dbReference type="InterPro" id="IPR001733">
    <property type="entry name" value="Peptidase_S26B"/>
</dbReference>
<dbReference type="Gene3D" id="2.10.109.10">
    <property type="entry name" value="Umud Fragment, subunit A"/>
    <property type="match status" value="1"/>
</dbReference>
<keyword evidence="4 6" id="KW-1133">Transmembrane helix</keyword>
<dbReference type="PANTHER" id="PTHR10806:SF6">
    <property type="entry name" value="SIGNAL PEPTIDASE COMPLEX CATALYTIC SUBUNIT SEC11"/>
    <property type="match status" value="1"/>
</dbReference>
<keyword evidence="5 6" id="KW-0472">Membrane</keyword>
<name>A0ABZ3H2Q0_GEOAI</name>
<feature type="transmembrane region" description="Helical" evidence="6">
    <location>
        <begin position="135"/>
        <end position="153"/>
    </location>
</feature>
<dbReference type="PANTHER" id="PTHR10806">
    <property type="entry name" value="SIGNAL PEPTIDASE COMPLEX CATALYTIC SUBUNIT SEC11"/>
    <property type="match status" value="1"/>
</dbReference>
<dbReference type="EMBL" id="CP087714">
    <property type="protein sequence ID" value="XAT62757.1"/>
    <property type="molecule type" value="Genomic_DNA"/>
</dbReference>
<dbReference type="SUPFAM" id="SSF51306">
    <property type="entry name" value="LexA/Signal peptidase"/>
    <property type="match status" value="1"/>
</dbReference>
<comment type="subcellular location">
    <subcellularLocation>
        <location evidence="1">Endomembrane system</location>
    </subcellularLocation>
</comment>
<dbReference type="GO" id="GO:0009003">
    <property type="term" value="F:signal peptidase activity"/>
    <property type="evidence" value="ECO:0007669"/>
    <property type="project" value="UniProtKB-EC"/>
</dbReference>
<dbReference type="Pfam" id="PF00717">
    <property type="entry name" value="Peptidase_S24"/>
    <property type="match status" value="1"/>
</dbReference>
<keyword evidence="8" id="KW-0378">Hydrolase</keyword>
<evidence type="ECO:0000313" key="9">
    <source>
        <dbReference type="Proteomes" id="UP001492541"/>
    </source>
</evidence>
<evidence type="ECO:0000259" key="7">
    <source>
        <dbReference type="Pfam" id="PF00717"/>
    </source>
</evidence>
<keyword evidence="3 6" id="KW-0812">Transmembrane</keyword>
<dbReference type="InterPro" id="IPR015927">
    <property type="entry name" value="Peptidase_S24_S26A/B/C"/>
</dbReference>
<keyword evidence="9" id="KW-1185">Reference proteome</keyword>
<dbReference type="NCBIfam" id="TIGR02228">
    <property type="entry name" value="sigpep_I_arch"/>
    <property type="match status" value="1"/>
</dbReference>
<gene>
    <name evidence="8" type="ORF">LPQ35_05745</name>
</gene>
<evidence type="ECO:0000256" key="4">
    <source>
        <dbReference type="ARBA" id="ARBA00022989"/>
    </source>
</evidence>
<feature type="transmembrane region" description="Helical" evidence="6">
    <location>
        <begin position="174"/>
        <end position="195"/>
    </location>
</feature>
<feature type="transmembrane region" description="Helical" evidence="6">
    <location>
        <begin position="304"/>
        <end position="325"/>
    </location>
</feature>
<dbReference type="PRINTS" id="PR00728">
    <property type="entry name" value="SIGNALPTASE"/>
</dbReference>
<evidence type="ECO:0000256" key="1">
    <source>
        <dbReference type="ARBA" id="ARBA00004308"/>
    </source>
</evidence>
<dbReference type="RefSeq" id="WP_193807718.1">
    <property type="nucleotide sequence ID" value="NZ_CP087714.1"/>
</dbReference>
<dbReference type="CDD" id="cd06530">
    <property type="entry name" value="S26_SPase_I"/>
    <property type="match status" value="1"/>
</dbReference>
<evidence type="ECO:0000256" key="6">
    <source>
        <dbReference type="SAM" id="Phobius"/>
    </source>
</evidence>
<feature type="domain" description="Peptidase S24/S26A/S26B/S26C" evidence="7">
    <location>
        <begin position="39"/>
        <end position="94"/>
    </location>
</feature>
<dbReference type="EC" id="3.4.21.89" evidence="8"/>
<dbReference type="InterPro" id="IPR036286">
    <property type="entry name" value="LexA/Signal_pep-like_sf"/>
</dbReference>
<evidence type="ECO:0000256" key="3">
    <source>
        <dbReference type="ARBA" id="ARBA00022692"/>
    </source>
</evidence>
<dbReference type="GeneID" id="90449169"/>
<evidence type="ECO:0000256" key="2">
    <source>
        <dbReference type="ARBA" id="ARBA00022670"/>
    </source>
</evidence>